<dbReference type="OrthoDB" id="1711136at2759"/>
<evidence type="ECO:0000256" key="2">
    <source>
        <dbReference type="SAM" id="MobiDB-lite"/>
    </source>
</evidence>
<dbReference type="Pfam" id="PF13920">
    <property type="entry name" value="zf-C3HC4_3"/>
    <property type="match status" value="1"/>
</dbReference>
<evidence type="ECO:0000256" key="1">
    <source>
        <dbReference type="PROSITE-ProRule" id="PRU00175"/>
    </source>
</evidence>
<dbReference type="InterPro" id="IPR001841">
    <property type="entry name" value="Znf_RING"/>
</dbReference>
<dbReference type="Gene3D" id="3.30.40.10">
    <property type="entry name" value="Zinc/RING finger domain, C3HC4 (zinc finger)"/>
    <property type="match status" value="1"/>
</dbReference>
<evidence type="ECO:0000313" key="5">
    <source>
        <dbReference type="Proteomes" id="UP000799538"/>
    </source>
</evidence>
<dbReference type="PANTHER" id="PTHR22696">
    <property type="entry name" value="E3 UBIQUITIN-PROTEIN LIGASE RNF26"/>
    <property type="match status" value="1"/>
</dbReference>
<gene>
    <name evidence="4" type="ORF">BDZ85DRAFT_269550</name>
</gene>
<dbReference type="GO" id="GO:0016567">
    <property type="term" value="P:protein ubiquitination"/>
    <property type="evidence" value="ECO:0007669"/>
    <property type="project" value="TreeGrafter"/>
</dbReference>
<evidence type="ECO:0000259" key="3">
    <source>
        <dbReference type="PROSITE" id="PS50089"/>
    </source>
</evidence>
<feature type="compositionally biased region" description="Low complexity" evidence="2">
    <location>
        <begin position="159"/>
        <end position="168"/>
    </location>
</feature>
<keyword evidence="1" id="KW-0862">Zinc</keyword>
<feature type="domain" description="RING-type" evidence="3">
    <location>
        <begin position="257"/>
        <end position="309"/>
    </location>
</feature>
<dbReference type="PROSITE" id="PS50089">
    <property type="entry name" value="ZF_RING_2"/>
    <property type="match status" value="1"/>
</dbReference>
<keyword evidence="1" id="KW-0479">Metal-binding</keyword>
<dbReference type="SUPFAM" id="SSF57850">
    <property type="entry name" value="RING/U-box"/>
    <property type="match status" value="1"/>
</dbReference>
<keyword evidence="5" id="KW-1185">Reference proteome</keyword>
<name>A0A6A6FZK9_9PEZI</name>
<feature type="region of interest" description="Disordered" evidence="2">
    <location>
        <begin position="228"/>
        <end position="247"/>
    </location>
</feature>
<dbReference type="PANTHER" id="PTHR22696:SF1">
    <property type="entry name" value="E3 UBIQUITIN-PROTEIN LIGASE RNF26"/>
    <property type="match status" value="1"/>
</dbReference>
<accession>A0A6A6FZK9</accession>
<dbReference type="GO" id="GO:0061630">
    <property type="term" value="F:ubiquitin protein ligase activity"/>
    <property type="evidence" value="ECO:0007669"/>
    <property type="project" value="TreeGrafter"/>
</dbReference>
<protein>
    <recommendedName>
        <fullName evidence="3">RING-type domain-containing protein</fullName>
    </recommendedName>
</protein>
<organism evidence="4 5">
    <name type="scientific">Elsinoe ampelina</name>
    <dbReference type="NCBI Taxonomy" id="302913"/>
    <lineage>
        <taxon>Eukaryota</taxon>
        <taxon>Fungi</taxon>
        <taxon>Dikarya</taxon>
        <taxon>Ascomycota</taxon>
        <taxon>Pezizomycotina</taxon>
        <taxon>Dothideomycetes</taxon>
        <taxon>Dothideomycetidae</taxon>
        <taxon>Myriangiales</taxon>
        <taxon>Elsinoaceae</taxon>
        <taxon>Elsinoe</taxon>
    </lineage>
</organism>
<keyword evidence="1" id="KW-0863">Zinc-finger</keyword>
<reference evidence="5" key="1">
    <citation type="journal article" date="2020" name="Stud. Mycol.">
        <title>101 Dothideomycetes genomes: A test case for predicting lifestyles and emergence of pathogens.</title>
        <authorList>
            <person name="Haridas S."/>
            <person name="Albert R."/>
            <person name="Binder M."/>
            <person name="Bloem J."/>
            <person name="LaButti K."/>
            <person name="Salamov A."/>
            <person name="Andreopoulos B."/>
            <person name="Baker S."/>
            <person name="Barry K."/>
            <person name="Bills G."/>
            <person name="Bluhm B."/>
            <person name="Cannon C."/>
            <person name="Castanera R."/>
            <person name="Culley D."/>
            <person name="Daum C."/>
            <person name="Ezra D."/>
            <person name="Gonzalez J."/>
            <person name="Henrissat B."/>
            <person name="Kuo A."/>
            <person name="Liang C."/>
            <person name="Lipzen A."/>
            <person name="Lutzoni F."/>
            <person name="Magnuson J."/>
            <person name="Mondo S."/>
            <person name="Nolan M."/>
            <person name="Ohm R."/>
            <person name="Pangilinan J."/>
            <person name="Park H.-J."/>
            <person name="Ramirez L."/>
            <person name="Alfaro M."/>
            <person name="Sun H."/>
            <person name="Tritt A."/>
            <person name="Yoshinaga Y."/>
            <person name="Zwiers L.-H."/>
            <person name="Turgeon B."/>
            <person name="Goodwin S."/>
            <person name="Spatafora J."/>
            <person name="Crous P."/>
            <person name="Grigoriev I."/>
        </authorList>
    </citation>
    <scope>NUCLEOTIDE SEQUENCE [LARGE SCALE GENOMIC DNA]</scope>
    <source>
        <strain evidence="5">CECT 20119</strain>
    </source>
</reference>
<sequence>MSDCMPLRWKGPHPHEQAQLLPRRQSRCSRIPIRSSHTGMHAHQTPQNPIPLAPSQCPISPGVWIPRVIDHGISANGRSSASEGSDIPSPSPLPPDFPVLEETRSFLEQTAHLNRLWRQGTNFDCFVREYLPEYDWESRSSCPSLAEDHSDLASCSSSSSIATFDSRSPTIDSDSRNPTDLSNITTDLPPCRIPFDFPLDPANHTFMREPAPILLRTHAHPYAYARDTSSSEPLGLDMDSTRPEPQTDEELTVKLDCKICFTQTADTACMPCGHLVMCRWCSAQYGDRGRHFGHTSLKIGQGSLCPLCRESVDEKVRVRVV</sequence>
<dbReference type="Proteomes" id="UP000799538">
    <property type="component" value="Unassembled WGS sequence"/>
</dbReference>
<dbReference type="InterPro" id="IPR013083">
    <property type="entry name" value="Znf_RING/FYVE/PHD"/>
</dbReference>
<feature type="compositionally biased region" description="Polar residues" evidence="2">
    <location>
        <begin position="169"/>
        <end position="185"/>
    </location>
</feature>
<feature type="region of interest" description="Disordered" evidence="2">
    <location>
        <begin position="1"/>
        <end position="24"/>
    </location>
</feature>
<dbReference type="EMBL" id="ML992525">
    <property type="protein sequence ID" value="KAF2218916.1"/>
    <property type="molecule type" value="Genomic_DNA"/>
</dbReference>
<dbReference type="SMART" id="SM00184">
    <property type="entry name" value="RING"/>
    <property type="match status" value="1"/>
</dbReference>
<evidence type="ECO:0000313" key="4">
    <source>
        <dbReference type="EMBL" id="KAF2218916.1"/>
    </source>
</evidence>
<dbReference type="GO" id="GO:0008270">
    <property type="term" value="F:zinc ion binding"/>
    <property type="evidence" value="ECO:0007669"/>
    <property type="project" value="UniProtKB-KW"/>
</dbReference>
<feature type="region of interest" description="Disordered" evidence="2">
    <location>
        <begin position="75"/>
        <end position="98"/>
    </location>
</feature>
<proteinExistence type="predicted"/>
<dbReference type="AlphaFoldDB" id="A0A6A6FZK9"/>
<dbReference type="GO" id="GO:0006511">
    <property type="term" value="P:ubiquitin-dependent protein catabolic process"/>
    <property type="evidence" value="ECO:0007669"/>
    <property type="project" value="TreeGrafter"/>
</dbReference>
<feature type="region of interest" description="Disordered" evidence="2">
    <location>
        <begin position="159"/>
        <end position="185"/>
    </location>
</feature>